<dbReference type="Pfam" id="PF00004">
    <property type="entry name" value="AAA"/>
    <property type="match status" value="1"/>
</dbReference>
<feature type="domain" description="AAA+ ATPase" evidence="1">
    <location>
        <begin position="97"/>
        <end position="224"/>
    </location>
</feature>
<sequence length="306" mass="34277">MPINIIVPFVREHLAEASLTNEQKLLINPLAYGFSLGDKTWGAFAVSRLEEVSWNESLAESVVLSEQRKTFIRSLVKHYSAPERTGCLDDFVRDKGKGLIGLLAGPPGVGKTLTAEMVAEIAHRPLYTMTAVELGDSPASVQKHLMTVFELAERWKAVVLLDEADVFLTARGDSLSSNAITSIFLRHLEYYQGILLLTTNRLTSLDDAFKSRIHFAFEFDELSEEARETIWRRFLARAHVDLGKDGFAKLSKIRLNGRQIKNIANISHAVAQESNKTITVESIMLTMDFTNVTWEKACTSDQQCDE</sequence>
<dbReference type="GO" id="GO:0005524">
    <property type="term" value="F:ATP binding"/>
    <property type="evidence" value="ECO:0007669"/>
    <property type="project" value="InterPro"/>
</dbReference>
<name>A0A9W8U4D1_9HYPO</name>
<reference evidence="2" key="1">
    <citation type="submission" date="2022-10" db="EMBL/GenBank/DDBJ databases">
        <title>Fusarium specimens isolated from Avocado Roots.</title>
        <authorList>
            <person name="Stajich J."/>
            <person name="Roper C."/>
            <person name="Heimlech-Rivalta G."/>
        </authorList>
    </citation>
    <scope>NUCLEOTIDE SEQUENCE</scope>
    <source>
        <strain evidence="2">CF00143</strain>
    </source>
</reference>
<dbReference type="Proteomes" id="UP001152130">
    <property type="component" value="Unassembled WGS sequence"/>
</dbReference>
<dbReference type="PANTHER" id="PTHR46411:SF3">
    <property type="entry name" value="AAA+ ATPASE DOMAIN-CONTAINING PROTEIN"/>
    <property type="match status" value="1"/>
</dbReference>
<dbReference type="AlphaFoldDB" id="A0A9W8U4D1"/>
<gene>
    <name evidence="2" type="ORF">NW766_012699</name>
</gene>
<dbReference type="InterPro" id="IPR027417">
    <property type="entry name" value="P-loop_NTPase"/>
</dbReference>
<keyword evidence="3" id="KW-1185">Reference proteome</keyword>
<dbReference type="PANTHER" id="PTHR46411">
    <property type="entry name" value="FAMILY ATPASE, PUTATIVE-RELATED"/>
    <property type="match status" value="1"/>
</dbReference>
<evidence type="ECO:0000313" key="3">
    <source>
        <dbReference type="Proteomes" id="UP001152130"/>
    </source>
</evidence>
<dbReference type="SUPFAM" id="SSF52540">
    <property type="entry name" value="P-loop containing nucleoside triphosphate hydrolases"/>
    <property type="match status" value="1"/>
</dbReference>
<dbReference type="EMBL" id="JAPDHF010000030">
    <property type="protein sequence ID" value="KAJ4002769.1"/>
    <property type="molecule type" value="Genomic_DNA"/>
</dbReference>
<dbReference type="GO" id="GO:0016887">
    <property type="term" value="F:ATP hydrolysis activity"/>
    <property type="evidence" value="ECO:0007669"/>
    <property type="project" value="InterPro"/>
</dbReference>
<accession>A0A9W8U4D1</accession>
<comment type="caution">
    <text evidence="2">The sequence shown here is derived from an EMBL/GenBank/DDBJ whole genome shotgun (WGS) entry which is preliminary data.</text>
</comment>
<proteinExistence type="predicted"/>
<dbReference type="SMART" id="SM00382">
    <property type="entry name" value="AAA"/>
    <property type="match status" value="1"/>
</dbReference>
<dbReference type="InterPro" id="IPR003593">
    <property type="entry name" value="AAA+_ATPase"/>
</dbReference>
<organism evidence="2 3">
    <name type="scientific">Fusarium irregulare</name>
    <dbReference type="NCBI Taxonomy" id="2494466"/>
    <lineage>
        <taxon>Eukaryota</taxon>
        <taxon>Fungi</taxon>
        <taxon>Dikarya</taxon>
        <taxon>Ascomycota</taxon>
        <taxon>Pezizomycotina</taxon>
        <taxon>Sordariomycetes</taxon>
        <taxon>Hypocreomycetidae</taxon>
        <taxon>Hypocreales</taxon>
        <taxon>Nectriaceae</taxon>
        <taxon>Fusarium</taxon>
        <taxon>Fusarium incarnatum-equiseti species complex</taxon>
    </lineage>
</organism>
<dbReference type="InterPro" id="IPR003959">
    <property type="entry name" value="ATPase_AAA_core"/>
</dbReference>
<evidence type="ECO:0000313" key="2">
    <source>
        <dbReference type="EMBL" id="KAJ4002769.1"/>
    </source>
</evidence>
<dbReference type="CDD" id="cd19481">
    <property type="entry name" value="RecA-like_protease"/>
    <property type="match status" value="1"/>
</dbReference>
<protein>
    <recommendedName>
        <fullName evidence="1">AAA+ ATPase domain-containing protein</fullName>
    </recommendedName>
</protein>
<dbReference type="Gene3D" id="3.40.50.300">
    <property type="entry name" value="P-loop containing nucleotide triphosphate hydrolases"/>
    <property type="match status" value="1"/>
</dbReference>
<evidence type="ECO:0000259" key="1">
    <source>
        <dbReference type="SMART" id="SM00382"/>
    </source>
</evidence>